<dbReference type="Pfam" id="PF24597">
    <property type="entry name" value="TPR_DOP1_M"/>
    <property type="match status" value="1"/>
</dbReference>
<keyword evidence="7" id="KW-0812">Transmembrane</keyword>
<evidence type="ECO:0000256" key="7">
    <source>
        <dbReference type="SAM" id="Phobius"/>
    </source>
</evidence>
<dbReference type="InterPro" id="IPR007249">
    <property type="entry name" value="DOP1_N"/>
</dbReference>
<evidence type="ECO:0000256" key="3">
    <source>
        <dbReference type="ARBA" id="ARBA00022927"/>
    </source>
</evidence>
<name>A0AAD5SMZ9_9FUNG</name>
<feature type="transmembrane region" description="Helical" evidence="7">
    <location>
        <begin position="12"/>
        <end position="36"/>
    </location>
</feature>
<keyword evidence="13" id="KW-1185">Reference proteome</keyword>
<dbReference type="InterPro" id="IPR016024">
    <property type="entry name" value="ARM-type_fold"/>
</dbReference>
<evidence type="ECO:0000259" key="8">
    <source>
        <dbReference type="Pfam" id="PF04118"/>
    </source>
</evidence>
<evidence type="ECO:0000256" key="6">
    <source>
        <dbReference type="ARBA" id="ARBA00046326"/>
    </source>
</evidence>
<dbReference type="InterPro" id="IPR056457">
    <property type="entry name" value="DOP1_C"/>
</dbReference>
<dbReference type="InterPro" id="IPR040314">
    <property type="entry name" value="DOP1"/>
</dbReference>
<keyword evidence="2" id="KW-0813">Transport</keyword>
<dbReference type="Pfam" id="PF24598">
    <property type="entry name" value="DOP1_C"/>
    <property type="match status" value="1"/>
</dbReference>
<dbReference type="InterPro" id="IPR056458">
    <property type="entry name" value="TPR_DOP1_M"/>
</dbReference>
<evidence type="ECO:0000313" key="13">
    <source>
        <dbReference type="Proteomes" id="UP001212841"/>
    </source>
</evidence>
<sequence>MDRLSDTVGQGYFFHCIWLALITVPHLRLAGLHYLLKRMPTVSSREDVAVILGNETGLLAAALSATLEDKAVLVQRGALELLVQHFPLEYRLFKDDDLEAVIRSAVSVVSRRDMSLNRRLYSWLLGNTEENEKEKAAETPKHEKEIVMLLDNQEAVTNALRTMFLAGSNEAGDLTKPYKILISLMDKPEIGQTVLERLFFDILWSLREHCEKTDQKTELLQTAKMFFDMLDPFIVWKQVFHVVQRNDINDPESAEVWGHSLFRLSNDAEPNAIFQAYELLCYTLEHMRFNDDESQRVHIPYLLHTITSEITAVIGSELTPLPPTLNSSLILCADLLNGIATEAYETTWRLGDFVGENDGLPKLTIDTGREAKKDLVLKPGVLEEQIREFYGPEGSGQIRDDPFVVHKDFRAGQVVIDGAFVQLRRLLELFITEGVFGGEAVGGELFRIADVTGYMVGRLAEHMDAIGTKLRLEWATAARNGEAVETPDWITALLRGATESDVFGVVRMCIRCLLSAFRSPRYPIPLPKDYGAYNERTIRKLWKFLAPEDLAYHEEVTTLIWESTDVTSTYAVENVLSRLLGEESGKKRMVAMERFGVFWRFSVAEEKGKATSIAFSRPLFLVLDAIRSDDFAMQRAGEGWIRSLLDPLLSILLHRDISRKSATVRISGEDVPLLYYTSPFNLGQVEYAFANLAALVKVGDRGFLRRAWGGAVQVVAGIQVHGEDEDKMTYGDLLLDLGIRYLETEPSPHRAQLFAPRKMDAIHSRVCDFVQQFVVRSEKGQISSKVLTEMQDVLIRKLLFCIFSAKVDLQEKLLGLWKTTLAVGGISQGAAGREEKKDGKETAKLSIFIRTILEALSLKSNRPVLQSWIDFILFALPHFRTSVTTVLWPIIRCICEEIRKYQSSLSRYIRSFSRTSGSSEGFLGSSAVGDGKVDSEAPILLIALERIFAFCLENGLNSANGNRTNNGAGGDNSGLRALTGYVSSVVFGENERSDPEEELAQKKVREAVLMMTPGVLRVLEELYAVVYDLGAAFEGIGREVRDGCVRCLEVVYANYPVDALESVAEVWFAECGGVPDDQHAKLNNVTIRMIHAVPGCSQIDIVNMVVDSLRSRAAVSQGLPLKDKGRKLLRSPTLPDASLMLFLEKYCQRWADVQTVEDTWSSVLAYVRDSFVAPGAYKFMFPSMLRLMTVYFEKLIGRPAFEDRRVRREAEDAYQKVCDSCILIGGRAFEKGTWSGRAVPAVDVEGAAAEDAGGDFGGLAVLPEIAGTLKRASKLSEDTLMQEVIMYIATSVFPSLRKFLTEQDRVLALFTNAIYYIVGPNLKNRQNVRLLLTPILELICAMTKVPFGYKAWRKEAWEAFMDPRFFQMGLAAERKWRVIVQSEITNEKERIGELIGRISAAASSTLFVSKDQEALNRAHAVRRLSFAVFCGTRDQYVPQLPAIQEKLVDILKVSGGGVMHCEVFLCLRVLLRRISPKHLANIWPTVLSELIRLFGVYLRSQDGDKSEDLAVFFAACKFLDLLLVLGIEDFQW</sequence>
<dbReference type="Proteomes" id="UP001212841">
    <property type="component" value="Unassembled WGS sequence"/>
</dbReference>
<feature type="domain" description="DOP1-like C-terminal" evidence="10">
    <location>
        <begin position="1142"/>
        <end position="1531"/>
    </location>
</feature>
<dbReference type="GO" id="GO:0005802">
    <property type="term" value="C:trans-Golgi network"/>
    <property type="evidence" value="ECO:0007669"/>
    <property type="project" value="TreeGrafter"/>
</dbReference>
<dbReference type="PANTHER" id="PTHR14042">
    <property type="entry name" value="DOPEY-RELATED"/>
    <property type="match status" value="1"/>
</dbReference>
<keyword evidence="3" id="KW-0653">Protein transport</keyword>
<keyword evidence="7" id="KW-1133">Transmembrane helix</keyword>
<evidence type="ECO:0000256" key="1">
    <source>
        <dbReference type="ARBA" id="ARBA00004395"/>
    </source>
</evidence>
<evidence type="ECO:0000259" key="11">
    <source>
        <dbReference type="Pfam" id="PF24601"/>
    </source>
</evidence>
<evidence type="ECO:0000313" key="12">
    <source>
        <dbReference type="EMBL" id="KAJ3054289.1"/>
    </source>
</evidence>
<comment type="subcellular location">
    <subcellularLocation>
        <location evidence="1">Golgi apparatus membrane</location>
        <topology evidence="1">Peripheral membrane protein</topology>
    </subcellularLocation>
</comment>
<evidence type="ECO:0008006" key="14">
    <source>
        <dbReference type="Google" id="ProtNLM"/>
    </source>
</evidence>
<keyword evidence="4" id="KW-0333">Golgi apparatus</keyword>
<dbReference type="GO" id="GO:0006895">
    <property type="term" value="P:Golgi to endosome transport"/>
    <property type="evidence" value="ECO:0007669"/>
    <property type="project" value="InterPro"/>
</dbReference>
<dbReference type="InterPro" id="IPR056459">
    <property type="entry name" value="TPR_DOP1"/>
</dbReference>
<evidence type="ECO:0000259" key="10">
    <source>
        <dbReference type="Pfam" id="PF24598"/>
    </source>
</evidence>
<accession>A0AAD5SMZ9</accession>
<keyword evidence="5 7" id="KW-0472">Membrane</keyword>
<evidence type="ECO:0000256" key="5">
    <source>
        <dbReference type="ARBA" id="ARBA00023136"/>
    </source>
</evidence>
<feature type="domain" description="DOP1 N-terminal" evidence="8">
    <location>
        <begin position="1"/>
        <end position="128"/>
    </location>
</feature>
<evidence type="ECO:0000259" key="9">
    <source>
        <dbReference type="Pfam" id="PF24597"/>
    </source>
</evidence>
<dbReference type="GO" id="GO:0000139">
    <property type="term" value="C:Golgi membrane"/>
    <property type="evidence" value="ECO:0007669"/>
    <property type="project" value="UniProtKB-SubCell"/>
</dbReference>
<comment type="caution">
    <text evidence="12">The sequence shown here is derived from an EMBL/GenBank/DDBJ whole genome shotgun (WGS) entry which is preliminary data.</text>
</comment>
<feature type="domain" description="DOP1-like middle TPR" evidence="9">
    <location>
        <begin position="155"/>
        <end position="344"/>
    </location>
</feature>
<organism evidence="12 13">
    <name type="scientific">Rhizophlyctis rosea</name>
    <dbReference type="NCBI Taxonomy" id="64517"/>
    <lineage>
        <taxon>Eukaryota</taxon>
        <taxon>Fungi</taxon>
        <taxon>Fungi incertae sedis</taxon>
        <taxon>Chytridiomycota</taxon>
        <taxon>Chytridiomycota incertae sedis</taxon>
        <taxon>Chytridiomycetes</taxon>
        <taxon>Rhizophlyctidales</taxon>
        <taxon>Rhizophlyctidaceae</taxon>
        <taxon>Rhizophlyctis</taxon>
    </lineage>
</organism>
<dbReference type="Pfam" id="PF24601">
    <property type="entry name" value="TPR_DOP1"/>
    <property type="match status" value="1"/>
</dbReference>
<evidence type="ECO:0000256" key="2">
    <source>
        <dbReference type="ARBA" id="ARBA00022448"/>
    </source>
</evidence>
<dbReference type="EMBL" id="JADGJD010000146">
    <property type="protein sequence ID" value="KAJ3054289.1"/>
    <property type="molecule type" value="Genomic_DNA"/>
</dbReference>
<dbReference type="Pfam" id="PF04118">
    <property type="entry name" value="Dopey_N"/>
    <property type="match status" value="1"/>
</dbReference>
<feature type="domain" description="DOP1-like TPR" evidence="11">
    <location>
        <begin position="842"/>
        <end position="906"/>
    </location>
</feature>
<comment type="similarity">
    <text evidence="6">Belongs to the DOP1 family.</text>
</comment>
<reference evidence="12" key="1">
    <citation type="submission" date="2020-05" db="EMBL/GenBank/DDBJ databases">
        <title>Phylogenomic resolution of chytrid fungi.</title>
        <authorList>
            <person name="Stajich J.E."/>
            <person name="Amses K."/>
            <person name="Simmons R."/>
            <person name="Seto K."/>
            <person name="Myers J."/>
            <person name="Bonds A."/>
            <person name="Quandt C.A."/>
            <person name="Barry K."/>
            <person name="Liu P."/>
            <person name="Grigoriev I."/>
            <person name="Longcore J.E."/>
            <person name="James T.Y."/>
        </authorList>
    </citation>
    <scope>NUCLEOTIDE SEQUENCE</scope>
    <source>
        <strain evidence="12">JEL0318</strain>
    </source>
</reference>
<dbReference type="GO" id="GO:0005768">
    <property type="term" value="C:endosome"/>
    <property type="evidence" value="ECO:0007669"/>
    <property type="project" value="TreeGrafter"/>
</dbReference>
<dbReference type="PANTHER" id="PTHR14042:SF24">
    <property type="entry name" value="PROTEIN DOPEY-1 HOMOLOG"/>
    <property type="match status" value="1"/>
</dbReference>
<dbReference type="GO" id="GO:0015031">
    <property type="term" value="P:protein transport"/>
    <property type="evidence" value="ECO:0007669"/>
    <property type="project" value="UniProtKB-KW"/>
</dbReference>
<proteinExistence type="inferred from homology"/>
<gene>
    <name evidence="12" type="ORF">HK097_002171</name>
</gene>
<dbReference type="SUPFAM" id="SSF48371">
    <property type="entry name" value="ARM repeat"/>
    <property type="match status" value="1"/>
</dbReference>
<dbReference type="GO" id="GO:0005829">
    <property type="term" value="C:cytosol"/>
    <property type="evidence" value="ECO:0007669"/>
    <property type="project" value="GOC"/>
</dbReference>
<protein>
    <recommendedName>
        <fullName evidence="14">Dopey N-terminal domain-containing protein</fullName>
    </recommendedName>
</protein>
<evidence type="ECO:0000256" key="4">
    <source>
        <dbReference type="ARBA" id="ARBA00023034"/>
    </source>
</evidence>